<accession>A0AAN7QE65</accession>
<sequence length="654" mass="75364">MIIIASSEDFFSSTEDTQLILEEVNNAGCEVYIIALENGKQASQLLIFGEKYRLLNTRGKFIILHNHQLFHQDLHYLWQRIINVIFIREYKGHQKRNYKKKPVPWFELSTVQYPFPIPKVMVPKRVDIWRQSIFRTGAELFKDKTSDLKNQTLQVVTFAHIPATLKVQFLVHDNTKTVMTTKNRRFAGIEIEILQTLSKALNFVPNLYESENADIELWGTKLPDGEYTGLIGEMVNNNADIALGDLHYTLYFLKIIDLSIPYNTECLTFLTPESLTNNSWKTLVLPFTAYLWATILLSMILIAFLFRGLCKFHCNVNKDIFKDLKTRKMALKLEIEKTELVKIGQNLSPNATYCLMKRQYKLPKIEGEPTGLHMFQSIGNSLLYTYSMLLVISLPKLPTGWSIRMLTGCYWLYCILIVVAYKASMTAILANPDPRVTIDTLQELVDSELECGGWGEINVDFFQTSMDHATQVIGARFQIINDTDEAIDKIAKGSFALYENEYFLKQASVKKQLRYTMPELNLNESFEIHKIPKGDHNLHIMSDCLIHMPISIGLQKNSPIKTKVDKFVRRVLEAGLIKKWLDDVMQSANNDEVYFDDSDSIKAVMNMKKFFGAIVALFIGYAISFTVLIFEILHFKLIVKKHPNYNKYTKQIIN</sequence>
<evidence type="ECO:0000259" key="14">
    <source>
        <dbReference type="SMART" id="SM00918"/>
    </source>
</evidence>
<comment type="subcellular location">
    <subcellularLocation>
        <location evidence="1">Cell membrane</location>
        <topology evidence="1">Multi-pass membrane protein</topology>
    </subcellularLocation>
</comment>
<keyword evidence="5 13" id="KW-0812">Transmembrane</keyword>
<evidence type="ECO:0000256" key="1">
    <source>
        <dbReference type="ARBA" id="ARBA00004651"/>
    </source>
</evidence>
<feature type="transmembrane region" description="Helical" evidence="13">
    <location>
        <begin position="410"/>
        <end position="430"/>
    </location>
</feature>
<keyword evidence="6 13" id="KW-1133">Transmembrane helix</keyword>
<dbReference type="Gene3D" id="1.10.287.70">
    <property type="match status" value="1"/>
</dbReference>
<dbReference type="InterPro" id="IPR052192">
    <property type="entry name" value="Insect_Ionotropic_Sensory_Rcpt"/>
</dbReference>
<dbReference type="GO" id="GO:0050906">
    <property type="term" value="P:detection of stimulus involved in sensory perception"/>
    <property type="evidence" value="ECO:0007669"/>
    <property type="project" value="UniProtKB-ARBA"/>
</dbReference>
<dbReference type="EMBL" id="JARPUR010000005">
    <property type="protein sequence ID" value="KAK4875403.1"/>
    <property type="molecule type" value="Genomic_DNA"/>
</dbReference>
<evidence type="ECO:0000256" key="8">
    <source>
        <dbReference type="ARBA" id="ARBA00023136"/>
    </source>
</evidence>
<feature type="transmembrane region" description="Helical" evidence="13">
    <location>
        <begin position="283"/>
        <end position="306"/>
    </location>
</feature>
<evidence type="ECO:0000256" key="9">
    <source>
        <dbReference type="ARBA" id="ARBA00023170"/>
    </source>
</evidence>
<dbReference type="AlphaFoldDB" id="A0AAN7QE65"/>
<dbReference type="PANTHER" id="PTHR42643">
    <property type="entry name" value="IONOTROPIC RECEPTOR 20A-RELATED"/>
    <property type="match status" value="1"/>
</dbReference>
<keyword evidence="3" id="KW-0813">Transport</keyword>
<dbReference type="PANTHER" id="PTHR42643:SF35">
    <property type="entry name" value="IONOTROPIC RECEPTOR 68A, ISOFORM A"/>
    <property type="match status" value="1"/>
</dbReference>
<proteinExistence type="inferred from homology"/>
<evidence type="ECO:0000256" key="3">
    <source>
        <dbReference type="ARBA" id="ARBA00022448"/>
    </source>
</evidence>
<keyword evidence="11" id="KW-1071">Ligand-gated ion channel</keyword>
<dbReference type="GO" id="GO:0015276">
    <property type="term" value="F:ligand-gated monoatomic ion channel activity"/>
    <property type="evidence" value="ECO:0007669"/>
    <property type="project" value="InterPro"/>
</dbReference>
<dbReference type="InterPro" id="IPR019594">
    <property type="entry name" value="Glu/Gly-bd"/>
</dbReference>
<keyword evidence="8 13" id="KW-0472">Membrane</keyword>
<feature type="transmembrane region" description="Helical" evidence="13">
    <location>
        <begin position="381"/>
        <end position="398"/>
    </location>
</feature>
<dbReference type="SUPFAM" id="SSF53850">
    <property type="entry name" value="Periplasmic binding protein-like II"/>
    <property type="match status" value="1"/>
</dbReference>
<gene>
    <name evidence="15" type="ORF">RN001_011825</name>
</gene>
<dbReference type="Gene3D" id="3.40.190.10">
    <property type="entry name" value="Periplasmic binding protein-like II"/>
    <property type="match status" value="1"/>
</dbReference>
<keyword evidence="12" id="KW-0407">Ion channel</keyword>
<evidence type="ECO:0000256" key="10">
    <source>
        <dbReference type="ARBA" id="ARBA00023180"/>
    </source>
</evidence>
<name>A0AAN7QE65_9COLE</name>
<evidence type="ECO:0000256" key="7">
    <source>
        <dbReference type="ARBA" id="ARBA00023065"/>
    </source>
</evidence>
<evidence type="ECO:0000256" key="6">
    <source>
        <dbReference type="ARBA" id="ARBA00022989"/>
    </source>
</evidence>
<dbReference type="Pfam" id="PF00060">
    <property type="entry name" value="Lig_chan"/>
    <property type="match status" value="1"/>
</dbReference>
<protein>
    <recommendedName>
        <fullName evidence="14">Ionotropic glutamate receptor L-glutamate and glycine-binding domain-containing protein</fullName>
    </recommendedName>
</protein>
<evidence type="ECO:0000256" key="2">
    <source>
        <dbReference type="ARBA" id="ARBA00008685"/>
    </source>
</evidence>
<evidence type="ECO:0000256" key="5">
    <source>
        <dbReference type="ARBA" id="ARBA00022692"/>
    </source>
</evidence>
<dbReference type="Proteomes" id="UP001353858">
    <property type="component" value="Unassembled WGS sequence"/>
</dbReference>
<feature type="transmembrane region" description="Helical" evidence="13">
    <location>
        <begin position="610"/>
        <end position="633"/>
    </location>
</feature>
<evidence type="ECO:0000256" key="11">
    <source>
        <dbReference type="ARBA" id="ARBA00023286"/>
    </source>
</evidence>
<keyword evidence="16" id="KW-1185">Reference proteome</keyword>
<evidence type="ECO:0000313" key="15">
    <source>
        <dbReference type="EMBL" id="KAK4875403.1"/>
    </source>
</evidence>
<keyword evidence="9" id="KW-0675">Receptor</keyword>
<keyword evidence="7" id="KW-0406">Ion transport</keyword>
<dbReference type="GO" id="GO:0005886">
    <property type="term" value="C:plasma membrane"/>
    <property type="evidence" value="ECO:0007669"/>
    <property type="project" value="UniProtKB-SubCell"/>
</dbReference>
<dbReference type="Pfam" id="PF10613">
    <property type="entry name" value="Lig_chan-Glu_bd"/>
    <property type="match status" value="1"/>
</dbReference>
<feature type="domain" description="Ionotropic glutamate receptor L-glutamate and glycine-binding" evidence="14">
    <location>
        <begin position="176"/>
        <end position="236"/>
    </location>
</feature>
<comment type="caution">
    <text evidence="15">The sequence shown here is derived from an EMBL/GenBank/DDBJ whole genome shotgun (WGS) entry which is preliminary data.</text>
</comment>
<evidence type="ECO:0000256" key="4">
    <source>
        <dbReference type="ARBA" id="ARBA00022475"/>
    </source>
</evidence>
<evidence type="ECO:0000256" key="12">
    <source>
        <dbReference type="ARBA" id="ARBA00023303"/>
    </source>
</evidence>
<evidence type="ECO:0000256" key="13">
    <source>
        <dbReference type="SAM" id="Phobius"/>
    </source>
</evidence>
<reference evidence="16" key="1">
    <citation type="submission" date="2023-01" db="EMBL/GenBank/DDBJ databases">
        <title>Key to firefly adult light organ development and bioluminescence: homeobox transcription factors regulate luciferase expression and transportation to peroxisome.</title>
        <authorList>
            <person name="Fu X."/>
        </authorList>
    </citation>
    <scope>NUCLEOTIDE SEQUENCE [LARGE SCALE GENOMIC DNA]</scope>
</reference>
<dbReference type="InterPro" id="IPR001320">
    <property type="entry name" value="Iontro_rcpt_C"/>
</dbReference>
<comment type="similarity">
    <text evidence="2">Belongs to the glutamate-gated ion channel (TC 1.A.10.1) family.</text>
</comment>
<keyword evidence="4" id="KW-1003">Cell membrane</keyword>
<keyword evidence="10" id="KW-0325">Glycoprotein</keyword>
<evidence type="ECO:0000313" key="16">
    <source>
        <dbReference type="Proteomes" id="UP001353858"/>
    </source>
</evidence>
<organism evidence="15 16">
    <name type="scientific">Aquatica leii</name>
    <dbReference type="NCBI Taxonomy" id="1421715"/>
    <lineage>
        <taxon>Eukaryota</taxon>
        <taxon>Metazoa</taxon>
        <taxon>Ecdysozoa</taxon>
        <taxon>Arthropoda</taxon>
        <taxon>Hexapoda</taxon>
        <taxon>Insecta</taxon>
        <taxon>Pterygota</taxon>
        <taxon>Neoptera</taxon>
        <taxon>Endopterygota</taxon>
        <taxon>Coleoptera</taxon>
        <taxon>Polyphaga</taxon>
        <taxon>Elateriformia</taxon>
        <taxon>Elateroidea</taxon>
        <taxon>Lampyridae</taxon>
        <taxon>Luciolinae</taxon>
        <taxon>Aquatica</taxon>
    </lineage>
</organism>
<dbReference type="SMART" id="SM00918">
    <property type="entry name" value="Lig_chan-Glu_bd"/>
    <property type="match status" value="1"/>
</dbReference>